<feature type="compositionally biased region" description="Low complexity" evidence="9">
    <location>
        <begin position="127"/>
        <end position="146"/>
    </location>
</feature>
<reference evidence="10" key="1">
    <citation type="submission" date="2021-04" db="EMBL/GenBank/DDBJ databases">
        <authorList>
            <consortium name="Molecular Ecology Group"/>
        </authorList>
    </citation>
    <scope>NUCLEOTIDE SEQUENCE</scope>
</reference>
<evidence type="ECO:0000256" key="3">
    <source>
        <dbReference type="ARBA" id="ARBA00004496"/>
    </source>
</evidence>
<proteinExistence type="inferred from homology"/>
<keyword evidence="11" id="KW-1185">Reference proteome</keyword>
<gene>
    <name evidence="10" type="ORF">CUNI_LOCUS18132</name>
</gene>
<feature type="compositionally biased region" description="Polar residues" evidence="9">
    <location>
        <begin position="147"/>
        <end position="156"/>
    </location>
</feature>
<comment type="function">
    <text evidence="1">Binds to all microtubule populations.</text>
</comment>
<keyword evidence="6" id="KW-0963">Cytoplasm</keyword>
<dbReference type="PANTHER" id="PTHR34930">
    <property type="entry name" value="GEO05313P1"/>
    <property type="match status" value="1"/>
</dbReference>
<evidence type="ECO:0000256" key="6">
    <source>
        <dbReference type="ARBA" id="ARBA00022490"/>
    </source>
</evidence>
<dbReference type="Proteomes" id="UP000678393">
    <property type="component" value="Unassembled WGS sequence"/>
</dbReference>
<keyword evidence="8" id="KW-0539">Nucleus</keyword>
<evidence type="ECO:0000256" key="8">
    <source>
        <dbReference type="ARBA" id="ARBA00023242"/>
    </source>
</evidence>
<feature type="region of interest" description="Disordered" evidence="9">
    <location>
        <begin position="1"/>
        <end position="185"/>
    </location>
</feature>
<feature type="compositionally biased region" description="Low complexity" evidence="9">
    <location>
        <begin position="106"/>
        <end position="120"/>
    </location>
</feature>
<protein>
    <recommendedName>
        <fullName evidence="5">Microtubule-associated protein Jupiter</fullName>
    </recommendedName>
</protein>
<dbReference type="GO" id="GO:0005737">
    <property type="term" value="C:cytoplasm"/>
    <property type="evidence" value="ECO:0007669"/>
    <property type="project" value="UniProtKB-SubCell"/>
</dbReference>
<dbReference type="OrthoDB" id="10071234at2759"/>
<comment type="similarity">
    <text evidence="4">Belongs to the MAP Jupiter family.</text>
</comment>
<keyword evidence="7" id="KW-0597">Phosphoprotein</keyword>
<dbReference type="PANTHER" id="PTHR34930:SF2">
    <property type="entry name" value="MICROTUBULE-ASSOCIATED PROTEIN JUPITER"/>
    <property type="match status" value="1"/>
</dbReference>
<evidence type="ECO:0000256" key="2">
    <source>
        <dbReference type="ARBA" id="ARBA00004123"/>
    </source>
</evidence>
<evidence type="ECO:0000256" key="4">
    <source>
        <dbReference type="ARBA" id="ARBA00005344"/>
    </source>
</evidence>
<name>A0A8S3ZTA4_9EUPU</name>
<dbReference type="InterPro" id="IPR033335">
    <property type="entry name" value="JUPITER"/>
</dbReference>
<organism evidence="10 11">
    <name type="scientific">Candidula unifasciata</name>
    <dbReference type="NCBI Taxonomy" id="100452"/>
    <lineage>
        <taxon>Eukaryota</taxon>
        <taxon>Metazoa</taxon>
        <taxon>Spiralia</taxon>
        <taxon>Lophotrochozoa</taxon>
        <taxon>Mollusca</taxon>
        <taxon>Gastropoda</taxon>
        <taxon>Heterobranchia</taxon>
        <taxon>Euthyneura</taxon>
        <taxon>Panpulmonata</taxon>
        <taxon>Eupulmonata</taxon>
        <taxon>Stylommatophora</taxon>
        <taxon>Helicina</taxon>
        <taxon>Helicoidea</taxon>
        <taxon>Geomitridae</taxon>
        <taxon>Candidula</taxon>
    </lineage>
</organism>
<comment type="caution">
    <text evidence="10">The sequence shown here is derived from an EMBL/GenBank/DDBJ whole genome shotgun (WGS) entry which is preliminary data.</text>
</comment>
<evidence type="ECO:0000313" key="11">
    <source>
        <dbReference type="Proteomes" id="UP000678393"/>
    </source>
</evidence>
<sequence length="185" mass="19287">MTTTHTFQGLNTDNKPSSRVLNPPGGSSSNIFGFGDQPKKQDTAKSNLEIVTKGTNDALTHGPPAATAGPQQKPGVPKSAFNPITGEPYEQSKPKQETPLPAAIPSESKSVVESTSVLESTGAVNIAEPEQTPTAAGPAPAIPSSAVQQKQQQNGPFSIGVAEDVKEHRSTRVTQPPGGRSTKLW</sequence>
<accession>A0A8S3ZTA4</accession>
<evidence type="ECO:0000256" key="5">
    <source>
        <dbReference type="ARBA" id="ARBA00021471"/>
    </source>
</evidence>
<dbReference type="AlphaFoldDB" id="A0A8S3ZTA4"/>
<feature type="compositionally biased region" description="Polar residues" evidence="9">
    <location>
        <begin position="1"/>
        <end position="31"/>
    </location>
</feature>
<dbReference type="EMBL" id="CAJHNH020005479">
    <property type="protein sequence ID" value="CAG5132574.1"/>
    <property type="molecule type" value="Genomic_DNA"/>
</dbReference>
<dbReference type="GO" id="GO:0005634">
    <property type="term" value="C:nucleus"/>
    <property type="evidence" value="ECO:0007669"/>
    <property type="project" value="UniProtKB-SubCell"/>
</dbReference>
<evidence type="ECO:0000256" key="9">
    <source>
        <dbReference type="SAM" id="MobiDB-lite"/>
    </source>
</evidence>
<evidence type="ECO:0000256" key="7">
    <source>
        <dbReference type="ARBA" id="ARBA00022553"/>
    </source>
</evidence>
<evidence type="ECO:0000313" key="10">
    <source>
        <dbReference type="EMBL" id="CAG5132574.1"/>
    </source>
</evidence>
<comment type="subcellular location">
    <subcellularLocation>
        <location evidence="3">Cytoplasm</location>
    </subcellularLocation>
    <subcellularLocation>
        <location evidence="2">Nucleus</location>
    </subcellularLocation>
</comment>
<evidence type="ECO:0000256" key="1">
    <source>
        <dbReference type="ARBA" id="ARBA00003805"/>
    </source>
</evidence>